<dbReference type="AlphaFoldDB" id="W6N512"/>
<gene>
    <name evidence="4" type="ORF">CTDIVETGP_1371</name>
</gene>
<evidence type="ECO:0000256" key="2">
    <source>
        <dbReference type="SAM" id="Phobius"/>
    </source>
</evidence>
<keyword evidence="2" id="KW-1133">Transmembrane helix</keyword>
<dbReference type="SUPFAM" id="SSF103481">
    <property type="entry name" value="Multidrug resistance efflux transporter EmrE"/>
    <property type="match status" value="1"/>
</dbReference>
<keyword evidence="2" id="KW-0472">Membrane</keyword>
<feature type="transmembrane region" description="Helical" evidence="2">
    <location>
        <begin position="38"/>
        <end position="56"/>
    </location>
</feature>
<keyword evidence="2" id="KW-0812">Transmembrane</keyword>
<sequence length="59" mass="6397">MIVAFKHGSFSVLHPMLSLSYIFAIFLGIIVIKETVDFIKLLGILFIMSGVVLIGGGDN</sequence>
<dbReference type="InterPro" id="IPR037185">
    <property type="entry name" value="EmrE-like"/>
</dbReference>
<accession>W6N512</accession>
<feature type="transmembrane region" description="Helical" evidence="2">
    <location>
        <begin position="12"/>
        <end position="32"/>
    </location>
</feature>
<evidence type="ECO:0000313" key="5">
    <source>
        <dbReference type="Proteomes" id="UP000019482"/>
    </source>
</evidence>
<feature type="domain" description="EamA" evidence="3">
    <location>
        <begin position="2"/>
        <end position="54"/>
    </location>
</feature>
<dbReference type="Pfam" id="PF00892">
    <property type="entry name" value="EamA"/>
    <property type="match status" value="1"/>
</dbReference>
<evidence type="ECO:0000256" key="1">
    <source>
        <dbReference type="ARBA" id="ARBA00007362"/>
    </source>
</evidence>
<dbReference type="InterPro" id="IPR000620">
    <property type="entry name" value="EamA_dom"/>
</dbReference>
<evidence type="ECO:0000313" key="4">
    <source>
        <dbReference type="EMBL" id="CDL91301.1"/>
    </source>
</evidence>
<protein>
    <submittedName>
        <fullName evidence="4">Membrane protein, predicted transporter of cations and cationic drugs</fullName>
    </submittedName>
</protein>
<organism evidence="4 5">
    <name type="scientific">Clostridium tyrobutyricum DIVETGP</name>
    <dbReference type="NCBI Taxonomy" id="1408889"/>
    <lineage>
        <taxon>Bacteria</taxon>
        <taxon>Bacillati</taxon>
        <taxon>Bacillota</taxon>
        <taxon>Clostridia</taxon>
        <taxon>Eubacteriales</taxon>
        <taxon>Clostridiaceae</taxon>
        <taxon>Clostridium</taxon>
    </lineage>
</organism>
<comment type="caution">
    <text evidence="4">The sequence shown here is derived from an EMBL/GenBank/DDBJ whole genome shotgun (WGS) entry which is preliminary data.</text>
</comment>
<dbReference type="EMBL" id="CBXI010000023">
    <property type="protein sequence ID" value="CDL91301.1"/>
    <property type="molecule type" value="Genomic_DNA"/>
</dbReference>
<reference evidence="4 5" key="1">
    <citation type="journal article" date="2015" name="Genome Announc.">
        <title>Draft Genome Sequence of Clostridium tyrobutyricum Strain DIVETGP, Isolated from Cow's Milk for Grana Padano Production.</title>
        <authorList>
            <person name="Soggiu A."/>
            <person name="Piras C."/>
            <person name="Gaiarsa S."/>
            <person name="Sassera D."/>
            <person name="Roncada P."/>
            <person name="Bendixen E."/>
            <person name="Brasca M."/>
            <person name="Bonizzi L."/>
        </authorList>
    </citation>
    <scope>NUCLEOTIDE SEQUENCE [LARGE SCALE GENOMIC DNA]</scope>
    <source>
        <strain evidence="4 5">DIVETGP</strain>
    </source>
</reference>
<proteinExistence type="inferred from homology"/>
<dbReference type="Gene3D" id="1.10.3730.20">
    <property type="match status" value="1"/>
</dbReference>
<keyword evidence="5" id="KW-1185">Reference proteome</keyword>
<dbReference type="Proteomes" id="UP000019482">
    <property type="component" value="Unassembled WGS sequence"/>
</dbReference>
<comment type="similarity">
    <text evidence="1">Belongs to the EamA transporter family.</text>
</comment>
<name>W6N512_CLOTY</name>
<evidence type="ECO:0000259" key="3">
    <source>
        <dbReference type="Pfam" id="PF00892"/>
    </source>
</evidence>
<dbReference type="GO" id="GO:0016020">
    <property type="term" value="C:membrane"/>
    <property type="evidence" value="ECO:0007669"/>
    <property type="project" value="InterPro"/>
</dbReference>